<organism evidence="3 4">
    <name type="scientific">Talaromyces islandicus</name>
    <name type="common">Penicillium islandicum</name>
    <dbReference type="NCBI Taxonomy" id="28573"/>
    <lineage>
        <taxon>Eukaryota</taxon>
        <taxon>Fungi</taxon>
        <taxon>Dikarya</taxon>
        <taxon>Ascomycota</taxon>
        <taxon>Pezizomycotina</taxon>
        <taxon>Eurotiomycetes</taxon>
        <taxon>Eurotiomycetidae</taxon>
        <taxon>Eurotiales</taxon>
        <taxon>Trichocomaceae</taxon>
        <taxon>Talaromyces</taxon>
        <taxon>Talaromyces sect. Islandici</taxon>
    </lineage>
</organism>
<protein>
    <submittedName>
        <fullName evidence="3">Transmembrane protein DDB_G0269096</fullName>
    </submittedName>
</protein>
<reference evidence="3 4" key="1">
    <citation type="submission" date="2015-04" db="EMBL/GenBank/DDBJ databases">
        <authorList>
            <person name="Syromyatnikov M.Y."/>
            <person name="Popov V.N."/>
        </authorList>
    </citation>
    <scope>NUCLEOTIDE SEQUENCE [LARGE SCALE GENOMIC DNA]</scope>
    <source>
        <strain evidence="3">WF-38-12</strain>
    </source>
</reference>
<feature type="transmembrane region" description="Helical" evidence="1">
    <location>
        <begin position="112"/>
        <end position="130"/>
    </location>
</feature>
<dbReference type="Proteomes" id="UP000054383">
    <property type="component" value="Unassembled WGS sequence"/>
</dbReference>
<feature type="transmembrane region" description="Helical" evidence="1">
    <location>
        <begin position="137"/>
        <end position="159"/>
    </location>
</feature>
<feature type="transmembrane region" description="Helical" evidence="1">
    <location>
        <begin position="47"/>
        <end position="70"/>
    </location>
</feature>
<dbReference type="EMBL" id="CVMT01000003">
    <property type="protein sequence ID" value="CRG87150.1"/>
    <property type="molecule type" value="Genomic_DNA"/>
</dbReference>
<keyword evidence="4" id="KW-1185">Reference proteome</keyword>
<feature type="transmembrane region" description="Helical" evidence="1">
    <location>
        <begin position="82"/>
        <end position="100"/>
    </location>
</feature>
<accession>A0A0U1LX34</accession>
<gene>
    <name evidence="3" type="ORF">PISL3812_04166</name>
</gene>
<keyword evidence="1" id="KW-1133">Transmembrane helix</keyword>
<dbReference type="OMA" id="PLYWWTS"/>
<dbReference type="STRING" id="28573.A0A0U1LX34"/>
<dbReference type="PANTHER" id="PTHR33741">
    <property type="entry name" value="TRANSMEMBRANE PROTEIN DDB_G0269096-RELATED"/>
    <property type="match status" value="1"/>
</dbReference>
<evidence type="ECO:0000259" key="2">
    <source>
        <dbReference type="Pfam" id="PF04982"/>
    </source>
</evidence>
<evidence type="ECO:0000256" key="1">
    <source>
        <dbReference type="SAM" id="Phobius"/>
    </source>
</evidence>
<dbReference type="AlphaFoldDB" id="A0A0U1LX34"/>
<dbReference type="InterPro" id="IPR058581">
    <property type="entry name" value="TM_HPP"/>
</dbReference>
<name>A0A0U1LX34_TALIS</name>
<sequence>MGFSDPAAWNFDIDQWLNPLIPAPPWRWLPYPVSYVLGHRNKPQRPIGNLIITAWAFVGIFAGLVVIEVVSKQVAVFQDHKAPIIIASFGAASVLNFYAIESPLAQPRNSVLGQLIASIIGVAICKLFALSPHFESIRWLGGALACALATVLMALTKTVHPPAGATALLAVVSDDSLPLGWWLVPVILLGAVLMTVVAIIINNIQRRFPQYWWTPEHLSKTQAVKDSKDALDADVEGQLSKSSLAQVDRISESLSVDQEQVVIAKGRVVVPDHLYLSPEEKSFLIELSDRL</sequence>
<evidence type="ECO:0000313" key="4">
    <source>
        <dbReference type="Proteomes" id="UP000054383"/>
    </source>
</evidence>
<keyword evidence="1 3" id="KW-0812">Transmembrane</keyword>
<dbReference type="Pfam" id="PF04982">
    <property type="entry name" value="TM_HPP"/>
    <property type="match status" value="1"/>
</dbReference>
<feature type="transmembrane region" description="Helical" evidence="1">
    <location>
        <begin position="179"/>
        <end position="201"/>
    </location>
</feature>
<evidence type="ECO:0000313" key="3">
    <source>
        <dbReference type="EMBL" id="CRG87150.1"/>
    </source>
</evidence>
<dbReference type="PANTHER" id="PTHR33741:SF5">
    <property type="entry name" value="TRANSMEMBRANE PROTEIN DDB_G0269096-RELATED"/>
    <property type="match status" value="1"/>
</dbReference>
<keyword evidence="1" id="KW-0472">Membrane</keyword>
<dbReference type="InterPro" id="IPR007065">
    <property type="entry name" value="HPP"/>
</dbReference>
<feature type="domain" description="HPP transmembrane region" evidence="2">
    <location>
        <begin position="49"/>
        <end position="209"/>
    </location>
</feature>
<dbReference type="OrthoDB" id="2016548at2759"/>
<proteinExistence type="predicted"/>